<dbReference type="SUPFAM" id="SSF47781">
    <property type="entry name" value="RuvA domain 2-like"/>
    <property type="match status" value="1"/>
</dbReference>
<dbReference type="RefSeq" id="WP_014202474.1">
    <property type="nucleotide sequence ID" value="NC_016599.1"/>
</dbReference>
<dbReference type="PANTHER" id="PTHR43022:SF1">
    <property type="entry name" value="PROTEIN SMF"/>
    <property type="match status" value="1"/>
</dbReference>
<dbReference type="PANTHER" id="PTHR43022">
    <property type="entry name" value="PROTEIN SMF"/>
    <property type="match status" value="1"/>
</dbReference>
<comment type="similarity">
    <text evidence="1">Belongs to the DprA/Smf family.</text>
</comment>
<dbReference type="AlphaFoldDB" id="G8R458"/>
<dbReference type="PATRIC" id="fig|926562.3.peg.2169"/>
<dbReference type="KEGG" id="oho:Oweho_2151"/>
<gene>
    <name evidence="6" type="ordered locus">Oweho_2151</name>
</gene>
<dbReference type="Gene3D" id="3.40.50.450">
    <property type="match status" value="1"/>
</dbReference>
<feature type="domain" description="Smf/DprA SLOG" evidence="4">
    <location>
        <begin position="81"/>
        <end position="285"/>
    </location>
</feature>
<evidence type="ECO:0000313" key="6">
    <source>
        <dbReference type="EMBL" id="AEV33125.1"/>
    </source>
</evidence>
<keyword evidence="2" id="KW-0227">DNA damage</keyword>
<dbReference type="NCBIfam" id="TIGR00732">
    <property type="entry name" value="dprA"/>
    <property type="match status" value="1"/>
</dbReference>
<organism evidence="6 7">
    <name type="scientific">Owenweeksia hongkongensis (strain DSM 17368 / CIP 108786 / JCM 12287 / NRRL B-23963 / UST20020801)</name>
    <dbReference type="NCBI Taxonomy" id="926562"/>
    <lineage>
        <taxon>Bacteria</taxon>
        <taxon>Pseudomonadati</taxon>
        <taxon>Bacteroidota</taxon>
        <taxon>Flavobacteriia</taxon>
        <taxon>Flavobacteriales</taxon>
        <taxon>Owenweeksiaceae</taxon>
        <taxon>Owenweeksia</taxon>
    </lineage>
</organism>
<keyword evidence="3" id="KW-0234">DNA repair</keyword>
<dbReference type="GO" id="GO:0009294">
    <property type="term" value="P:DNA-mediated transformation"/>
    <property type="evidence" value="ECO:0007669"/>
    <property type="project" value="InterPro"/>
</dbReference>
<protein>
    <submittedName>
        <fullName evidence="6">DNA protecting protein DprA</fullName>
    </submittedName>
</protein>
<evidence type="ECO:0000256" key="2">
    <source>
        <dbReference type="ARBA" id="ARBA00022763"/>
    </source>
</evidence>
<name>G8R458_OWEHD</name>
<dbReference type="OrthoDB" id="9785707at2"/>
<dbReference type="Proteomes" id="UP000005631">
    <property type="component" value="Chromosome"/>
</dbReference>
<evidence type="ECO:0000259" key="5">
    <source>
        <dbReference type="Pfam" id="PF12826"/>
    </source>
</evidence>
<evidence type="ECO:0000256" key="1">
    <source>
        <dbReference type="ARBA" id="ARBA00006525"/>
    </source>
</evidence>
<feature type="domain" description="DisA/LigA helix-hairpin-helix motif" evidence="5">
    <location>
        <begin position="14"/>
        <end position="58"/>
    </location>
</feature>
<dbReference type="SUPFAM" id="SSF102405">
    <property type="entry name" value="MCP/YpsA-like"/>
    <property type="match status" value="1"/>
</dbReference>
<dbReference type="STRING" id="926562.Oweho_2151"/>
<evidence type="ECO:0000313" key="7">
    <source>
        <dbReference type="Proteomes" id="UP000005631"/>
    </source>
</evidence>
<dbReference type="eggNOG" id="COG0758">
    <property type="taxonomic scope" value="Bacteria"/>
</dbReference>
<dbReference type="InterPro" id="IPR057666">
    <property type="entry name" value="DrpA_SLOG"/>
</dbReference>
<dbReference type="InterPro" id="IPR003488">
    <property type="entry name" value="DprA"/>
</dbReference>
<accession>G8R458</accession>
<dbReference type="eggNOG" id="COG0272">
    <property type="taxonomic scope" value="Bacteria"/>
</dbReference>
<reference evidence="6 7" key="1">
    <citation type="journal article" date="2012" name="Stand. Genomic Sci.">
        <title>Genome sequence of the orange-pigmented seawater bacterium Owenweeksia hongkongensis type strain (UST20020801(T)).</title>
        <authorList>
            <person name="Riedel T."/>
            <person name="Held B."/>
            <person name="Nolan M."/>
            <person name="Lucas S."/>
            <person name="Lapidus A."/>
            <person name="Tice H."/>
            <person name="Del Rio T.G."/>
            <person name="Cheng J.F."/>
            <person name="Han C."/>
            <person name="Tapia R."/>
            <person name="Goodwin L.A."/>
            <person name="Pitluck S."/>
            <person name="Liolios K."/>
            <person name="Mavromatis K."/>
            <person name="Pagani I."/>
            <person name="Ivanova N."/>
            <person name="Mikhailova N."/>
            <person name="Pati A."/>
            <person name="Chen A."/>
            <person name="Palaniappan K."/>
            <person name="Rohde M."/>
            <person name="Tindall B.J."/>
            <person name="Detter J.C."/>
            <person name="Goker M."/>
            <person name="Woyke T."/>
            <person name="Bristow J."/>
            <person name="Eisen J.A."/>
            <person name="Markowitz V."/>
            <person name="Hugenholtz P."/>
            <person name="Klenk H.P."/>
            <person name="Kyrpides N.C."/>
        </authorList>
    </citation>
    <scope>NUCLEOTIDE SEQUENCE</scope>
    <source>
        <strain evidence="7">DSM 17368 / JCM 12287 / NRRL B-23963</strain>
    </source>
</reference>
<sequence>MDSQRIFQIGISLIPNVGDRVAKTLIAHCGSAEAVFKEKKATLLKIPGIGGTVAKSVSTQDVISRAEEELKFIETNKIQSLFYLEEDYPQRLKMCNDGPLMLYYKGNVDLNKRQVIAIVGTRNATSYGLEFCENFIEDLKPFNPLVISGLAYGIDICAHKESLKMGVPTVGVLAHGLDRVYPQLHKKVANQMLENGGLLTEFISETNPDRENFPKRNRIVAGISDAVIVVEAAKKGGALITAEIANSYNREVFAVPGNLGAPFSEGCNHLIKINKAAMITGVEDLKYILGWQADEKRIIQPQLFPELEGAEKQIADLLRDRGGKEELDIICLSLKIPVNKALQHLMGLELKGVVKSYPGKVYGL</sequence>
<proteinExistence type="inferred from homology"/>
<dbReference type="EMBL" id="CP003156">
    <property type="protein sequence ID" value="AEV33125.1"/>
    <property type="molecule type" value="Genomic_DNA"/>
</dbReference>
<dbReference type="GO" id="GO:0006281">
    <property type="term" value="P:DNA repair"/>
    <property type="evidence" value="ECO:0007669"/>
    <property type="project" value="UniProtKB-KW"/>
</dbReference>
<dbReference type="Pfam" id="PF02481">
    <property type="entry name" value="DNA_processg_A"/>
    <property type="match status" value="1"/>
</dbReference>
<dbReference type="Pfam" id="PF12826">
    <property type="entry name" value="HHH_2"/>
    <property type="match status" value="1"/>
</dbReference>
<evidence type="ECO:0000259" key="4">
    <source>
        <dbReference type="Pfam" id="PF02481"/>
    </source>
</evidence>
<evidence type="ECO:0000256" key="3">
    <source>
        <dbReference type="ARBA" id="ARBA00023204"/>
    </source>
</evidence>
<keyword evidence="7" id="KW-1185">Reference proteome</keyword>
<dbReference type="HOGENOM" id="CLU_029601_0_3_10"/>
<dbReference type="InterPro" id="IPR010994">
    <property type="entry name" value="RuvA_2-like"/>
</dbReference>
<dbReference type="InterPro" id="IPR041663">
    <property type="entry name" value="DisA/LigA_HHH"/>
</dbReference>